<reference evidence="1" key="1">
    <citation type="journal article" date="2020" name="Stud. Mycol.">
        <title>101 Dothideomycetes genomes: a test case for predicting lifestyles and emergence of pathogens.</title>
        <authorList>
            <person name="Haridas S."/>
            <person name="Albert R."/>
            <person name="Binder M."/>
            <person name="Bloem J."/>
            <person name="Labutti K."/>
            <person name="Salamov A."/>
            <person name="Andreopoulos B."/>
            <person name="Baker S."/>
            <person name="Barry K."/>
            <person name="Bills G."/>
            <person name="Bluhm B."/>
            <person name="Cannon C."/>
            <person name="Castanera R."/>
            <person name="Culley D."/>
            <person name="Daum C."/>
            <person name="Ezra D."/>
            <person name="Gonzalez J."/>
            <person name="Henrissat B."/>
            <person name="Kuo A."/>
            <person name="Liang C."/>
            <person name="Lipzen A."/>
            <person name="Lutzoni F."/>
            <person name="Magnuson J."/>
            <person name="Mondo S."/>
            <person name="Nolan M."/>
            <person name="Ohm R."/>
            <person name="Pangilinan J."/>
            <person name="Park H.-J."/>
            <person name="Ramirez L."/>
            <person name="Alfaro M."/>
            <person name="Sun H."/>
            <person name="Tritt A."/>
            <person name="Yoshinaga Y."/>
            <person name="Zwiers L.-H."/>
            <person name="Turgeon B."/>
            <person name="Goodwin S."/>
            <person name="Spatafora J."/>
            <person name="Crous P."/>
            <person name="Grigoriev I."/>
        </authorList>
    </citation>
    <scope>NUCLEOTIDE SEQUENCE</scope>
    <source>
        <strain evidence="1">ATCC 200398</strain>
    </source>
</reference>
<dbReference type="Proteomes" id="UP000799755">
    <property type="component" value="Unassembled WGS sequence"/>
</dbReference>
<keyword evidence="2" id="KW-1185">Reference proteome</keyword>
<accession>A0ACB6QXH3</accession>
<sequence>MRSLKSASISEQELPISFKDAVGRKFSFPFRLCRTWQGMQALINQSFLHTEGLYEQVKNHYYDLISPHGEIILPTVWQIVIQP</sequence>
<gene>
    <name evidence="1" type="ORF">BDR25DRAFT_260022</name>
</gene>
<feature type="non-terminal residue" evidence="1">
    <location>
        <position position="83"/>
    </location>
</feature>
<organism evidence="1 2">
    <name type="scientific">Lindgomyces ingoldianus</name>
    <dbReference type="NCBI Taxonomy" id="673940"/>
    <lineage>
        <taxon>Eukaryota</taxon>
        <taxon>Fungi</taxon>
        <taxon>Dikarya</taxon>
        <taxon>Ascomycota</taxon>
        <taxon>Pezizomycotina</taxon>
        <taxon>Dothideomycetes</taxon>
        <taxon>Pleosporomycetidae</taxon>
        <taxon>Pleosporales</taxon>
        <taxon>Lindgomycetaceae</taxon>
        <taxon>Lindgomyces</taxon>
    </lineage>
</organism>
<feature type="non-terminal residue" evidence="1">
    <location>
        <position position="1"/>
    </location>
</feature>
<proteinExistence type="predicted"/>
<evidence type="ECO:0000313" key="2">
    <source>
        <dbReference type="Proteomes" id="UP000799755"/>
    </source>
</evidence>
<protein>
    <submittedName>
        <fullName evidence="1">Uncharacterized protein</fullName>
    </submittedName>
</protein>
<comment type="caution">
    <text evidence="1">The sequence shown here is derived from an EMBL/GenBank/DDBJ whole genome shotgun (WGS) entry which is preliminary data.</text>
</comment>
<dbReference type="EMBL" id="MU003504">
    <property type="protein sequence ID" value="KAF2471585.1"/>
    <property type="molecule type" value="Genomic_DNA"/>
</dbReference>
<evidence type="ECO:0000313" key="1">
    <source>
        <dbReference type="EMBL" id="KAF2471585.1"/>
    </source>
</evidence>
<name>A0ACB6QXH3_9PLEO</name>